<dbReference type="InterPro" id="IPR015883">
    <property type="entry name" value="Glyco_hydro_20_cat"/>
</dbReference>
<dbReference type="PANTHER" id="PTHR43678">
    <property type="entry name" value="PUTATIVE (AFU_ORTHOLOGUE AFUA_2G00640)-RELATED"/>
    <property type="match status" value="1"/>
</dbReference>
<evidence type="ECO:0000256" key="3">
    <source>
        <dbReference type="SAM" id="MobiDB-lite"/>
    </source>
</evidence>
<evidence type="ECO:0000313" key="6">
    <source>
        <dbReference type="Proteomes" id="UP001211044"/>
    </source>
</evidence>
<dbReference type="InterPro" id="IPR017853">
    <property type="entry name" value="GH"/>
</dbReference>
<keyword evidence="2" id="KW-0378">Hydrolase</keyword>
<dbReference type="PANTHER" id="PTHR43678:SF1">
    <property type="entry name" value="BETA-N-ACETYLHEXOSAMINIDASE"/>
    <property type="match status" value="1"/>
</dbReference>
<dbReference type="GO" id="GO:0005975">
    <property type="term" value="P:carbohydrate metabolic process"/>
    <property type="evidence" value="ECO:0007669"/>
    <property type="project" value="InterPro"/>
</dbReference>
<dbReference type="GO" id="GO:0004563">
    <property type="term" value="F:beta-N-acetylhexosaminidase activity"/>
    <property type="evidence" value="ECO:0007669"/>
    <property type="project" value="UniProtKB-ARBA"/>
</dbReference>
<evidence type="ECO:0000256" key="1">
    <source>
        <dbReference type="ARBA" id="ARBA00006285"/>
    </source>
</evidence>
<dbReference type="Gene3D" id="3.20.20.80">
    <property type="entry name" value="Glycosidases"/>
    <property type="match status" value="1"/>
</dbReference>
<feature type="domain" description="Glycoside hydrolase family 20 catalytic" evidence="4">
    <location>
        <begin position="81"/>
        <end position="336"/>
    </location>
</feature>
<dbReference type="RefSeq" id="WP_004807654.1">
    <property type="nucleotide sequence ID" value="NZ_CP116394.1"/>
</dbReference>
<evidence type="ECO:0000256" key="2">
    <source>
        <dbReference type="ARBA" id="ARBA00022801"/>
    </source>
</evidence>
<comment type="similarity">
    <text evidence="1">Belongs to the glycosyl hydrolase 20 family.</text>
</comment>
<dbReference type="AlphaFoldDB" id="A0AB38XMS2"/>
<gene>
    <name evidence="5" type="ORF">PIG85_07415</name>
</gene>
<dbReference type="Proteomes" id="UP001211044">
    <property type="component" value="Chromosome"/>
</dbReference>
<dbReference type="KEGG" id="wne:PIG85_07415"/>
<dbReference type="Pfam" id="PF00728">
    <property type="entry name" value="Glyco_hydro_20"/>
    <property type="match status" value="1"/>
</dbReference>
<sequence>MSDNPLNLEVPARQGGPEKGYLVRRVPADPTTPGSPQVGKHSFEVVARTDVQRLAGQVQVALEQAADQVVTVGVHEAPIGHRSLHLDAGRHYFSPSHIKQILHLMAWCRLNVLDLHISDTHGYRVASALHPEIVSKHHLSKDEIEQIVAYAAELGIEVVPSFDMPGHLHKVLGPNQWAGLRDDCGQLIPGALNILDPQAKELVWDLMDEVVQMFSATSFTVGADEFLEYGTRVDSLERQAVAQFGPGAHGNDVWIDFANQCVQRLAEQGIAVNLFNDGVHVDAKVFPDKRANIFYWTRWGAHMAPPQRFAELGYKLHNWDGESLYFILREEGNCKIPTFQSVWRDFDPYVFPDKAGAVRLRPDGANFSVWCDQPETMTSDQIIAKLIDPLFAFGQLLWPLGRRRDEAQTRKLLSQLHTFQNQ</sequence>
<dbReference type="InterPro" id="IPR052764">
    <property type="entry name" value="GH20_Enzymes"/>
</dbReference>
<dbReference type="SUPFAM" id="SSF51445">
    <property type="entry name" value="(Trans)glycosidases"/>
    <property type="match status" value="1"/>
</dbReference>
<evidence type="ECO:0000259" key="4">
    <source>
        <dbReference type="Pfam" id="PF00728"/>
    </source>
</evidence>
<accession>A0AB38XMS2</accession>
<feature type="region of interest" description="Disordered" evidence="3">
    <location>
        <begin position="1"/>
        <end position="39"/>
    </location>
</feature>
<dbReference type="EMBL" id="CP116394">
    <property type="protein sequence ID" value="WCE45479.1"/>
    <property type="molecule type" value="Genomic_DNA"/>
</dbReference>
<protein>
    <submittedName>
        <fullName evidence="5">Family 20 glycosylhydrolase</fullName>
    </submittedName>
</protein>
<reference evidence="5" key="1">
    <citation type="submission" date="2023-01" db="EMBL/GenBank/DDBJ databases">
        <title>Comparative Genomic Analysis of the Clinically-Derived Winkia Strain NY0527 Provides Evidence into the Taxonomic Reassignment of Winkia neuii and Characterizes Their Virulence Traits.</title>
        <authorList>
            <person name="Cai X."/>
            <person name="Peng Y."/>
            <person name="Li M."/>
            <person name="Qiu Y."/>
            <person name="Wang Y."/>
            <person name="Xu L."/>
            <person name="Hou Q."/>
        </authorList>
    </citation>
    <scope>NUCLEOTIDE SEQUENCE</scope>
    <source>
        <strain evidence="5">NY0527</strain>
    </source>
</reference>
<proteinExistence type="inferred from homology"/>
<organism evidence="5 6">
    <name type="scientific">Winkia neuii subsp. anitrata</name>
    <dbReference type="NCBI Taxonomy" id="29318"/>
    <lineage>
        <taxon>Bacteria</taxon>
        <taxon>Bacillati</taxon>
        <taxon>Actinomycetota</taxon>
        <taxon>Actinomycetes</taxon>
        <taxon>Actinomycetales</taxon>
        <taxon>Actinomycetaceae</taxon>
        <taxon>Winkia</taxon>
    </lineage>
</organism>
<evidence type="ECO:0000313" key="5">
    <source>
        <dbReference type="EMBL" id="WCE45479.1"/>
    </source>
</evidence>
<name>A0AB38XMS2_9ACTO</name>